<gene>
    <name evidence="2" type="ORF">JOL79_06860</name>
</gene>
<protein>
    <submittedName>
        <fullName evidence="2">Major capsid protein</fullName>
    </submittedName>
</protein>
<feature type="compositionally biased region" description="Pro residues" evidence="1">
    <location>
        <begin position="144"/>
        <end position="158"/>
    </location>
</feature>
<evidence type="ECO:0000313" key="3">
    <source>
        <dbReference type="Proteomes" id="UP000674234"/>
    </source>
</evidence>
<dbReference type="EMBL" id="JAFCNB010000003">
    <property type="protein sequence ID" value="MBP2703518.1"/>
    <property type="molecule type" value="Genomic_DNA"/>
</dbReference>
<comment type="caution">
    <text evidence="2">The sequence shown here is derived from an EMBL/GenBank/DDBJ whole genome shotgun (WGS) entry which is preliminary data.</text>
</comment>
<dbReference type="AlphaFoldDB" id="A0A940WIQ2"/>
<dbReference type="NCBIfam" id="NF033847">
    <property type="entry name" value="MCP_Sipho"/>
    <property type="match status" value="1"/>
</dbReference>
<name>A0A940WIQ2_9ACTN</name>
<dbReference type="RefSeq" id="WP_210154830.1">
    <property type="nucleotide sequence ID" value="NZ_JAFCNB010000003.1"/>
</dbReference>
<dbReference type="Proteomes" id="UP000674234">
    <property type="component" value="Unassembled WGS sequence"/>
</dbReference>
<evidence type="ECO:0000256" key="1">
    <source>
        <dbReference type="SAM" id="MobiDB-lite"/>
    </source>
</evidence>
<proteinExistence type="predicted"/>
<organism evidence="2 3">
    <name type="scientific">Microbispora oryzae</name>
    <dbReference type="NCBI Taxonomy" id="2806554"/>
    <lineage>
        <taxon>Bacteria</taxon>
        <taxon>Bacillati</taxon>
        <taxon>Actinomycetota</taxon>
        <taxon>Actinomycetes</taxon>
        <taxon>Streptosporangiales</taxon>
        <taxon>Streptosporangiaceae</taxon>
        <taxon>Microbispora</taxon>
    </lineage>
</organism>
<dbReference type="InterPro" id="IPR047790">
    <property type="entry name" value="MCP_Sipho"/>
</dbReference>
<sequence length="587" mass="62719">MTLQELLDLIAAGNTDALAAALADKSLDLRGLENEALDAFQAIRARQGEGLTDDDMNALEALAAAVETVRAEDGRREQAIAEQAAAADAIAARITPSAEGETGDGETAGEGEGGESGDQVADEGGEQPAEGEQQVEAVAAAATPPAPQQPSLPAPRPAPRVNLSQIRRHAPTQTPPNPRGAALLAAANVPGVNAGETLDVEQLAVAAISRFGTMPTPNQNYSGRVQHGLAVIRKDVPDELRADGANDDEVLALAADEHRLPGGSLTAAGGWCAPSETWYDIACERETMAGLLSIPEVNATRGGIRWTQGPDFSELYSHSGYFIQTEAQAEAATPKPCFEIPCEDFQECRLDAIGVCLSAGILTNRAWPELIARFIRGTLVAHAHRYNAETIRRMVAGSTTINVPANQFSAAVDTLGAIELQVWDYRYRHRMSPEATLEMVAPFWLLGVLRSDLAKRNAYDDPLNVSDADIRSWFAMRGVSAQFVYDWQDGYGTPPGTIGGATPPTQWPATVELLLYAAGTWVRATQDIITLDAVYDSTLFKINRYNALFTEEGVCVIMRCPDSRRLVIPICPTGHSSAQIEPVCVGV</sequence>
<reference evidence="2" key="1">
    <citation type="submission" date="2021-02" db="EMBL/GenBank/DDBJ databases">
        <title>Draft genome sequence of Microbispora sp. RL4-1S isolated from rice leaves in Thailand.</title>
        <authorList>
            <person name="Muangham S."/>
            <person name="Duangmal K."/>
        </authorList>
    </citation>
    <scope>NUCLEOTIDE SEQUENCE</scope>
    <source>
        <strain evidence="2">RL4-1S</strain>
    </source>
</reference>
<keyword evidence="3" id="KW-1185">Reference proteome</keyword>
<feature type="region of interest" description="Disordered" evidence="1">
    <location>
        <begin position="140"/>
        <end position="159"/>
    </location>
</feature>
<evidence type="ECO:0000313" key="2">
    <source>
        <dbReference type="EMBL" id="MBP2703518.1"/>
    </source>
</evidence>
<feature type="region of interest" description="Disordered" evidence="1">
    <location>
        <begin position="92"/>
        <end position="133"/>
    </location>
</feature>
<accession>A0A940WIQ2</accession>
<feature type="compositionally biased region" description="Acidic residues" evidence="1">
    <location>
        <begin position="101"/>
        <end position="125"/>
    </location>
</feature>